<name>A0A2T2YEX5_9BACT</name>
<sequence length="107" mass="12510">MRLLYFLLLEGRAVKLPYIKADYSWRERPRSCLLSGRPLAGRTDIRLILNYRLKMVFYRPEAGQWSDTSEDARAIVKEGLLEFNGRHFQGGLSRICKTEVIINFCKI</sequence>
<gene>
    <name evidence="1" type="ORF">AHMF7605_11240</name>
</gene>
<protein>
    <submittedName>
        <fullName evidence="1">Uncharacterized protein</fullName>
    </submittedName>
</protein>
<evidence type="ECO:0000313" key="2">
    <source>
        <dbReference type="Proteomes" id="UP000240357"/>
    </source>
</evidence>
<comment type="caution">
    <text evidence="1">The sequence shown here is derived from an EMBL/GenBank/DDBJ whole genome shotgun (WGS) entry which is preliminary data.</text>
</comment>
<dbReference type="EMBL" id="PYFT01000001">
    <property type="protein sequence ID" value="PSR54054.1"/>
    <property type="molecule type" value="Genomic_DNA"/>
</dbReference>
<accession>A0A2T2YEX5</accession>
<keyword evidence="2" id="KW-1185">Reference proteome</keyword>
<evidence type="ECO:0000313" key="1">
    <source>
        <dbReference type="EMBL" id="PSR54054.1"/>
    </source>
</evidence>
<organism evidence="1 2">
    <name type="scientific">Adhaeribacter arboris</name>
    <dbReference type="NCBI Taxonomy" id="2072846"/>
    <lineage>
        <taxon>Bacteria</taxon>
        <taxon>Pseudomonadati</taxon>
        <taxon>Bacteroidota</taxon>
        <taxon>Cytophagia</taxon>
        <taxon>Cytophagales</taxon>
        <taxon>Hymenobacteraceae</taxon>
        <taxon>Adhaeribacter</taxon>
    </lineage>
</organism>
<reference evidence="1 2" key="1">
    <citation type="submission" date="2018-03" db="EMBL/GenBank/DDBJ databases">
        <title>Adhaeribacter sp. HMF7605 Genome sequencing and assembly.</title>
        <authorList>
            <person name="Kang H."/>
            <person name="Kang J."/>
            <person name="Cha I."/>
            <person name="Kim H."/>
            <person name="Joh K."/>
        </authorList>
    </citation>
    <scope>NUCLEOTIDE SEQUENCE [LARGE SCALE GENOMIC DNA]</scope>
    <source>
        <strain evidence="1 2">HMF7605</strain>
    </source>
</reference>
<dbReference type="AlphaFoldDB" id="A0A2T2YEX5"/>
<proteinExistence type="predicted"/>
<dbReference type="Proteomes" id="UP000240357">
    <property type="component" value="Unassembled WGS sequence"/>
</dbReference>